<gene>
    <name evidence="1" type="ORF">Cop2CBH44_10850</name>
</gene>
<dbReference type="Proteomes" id="UP000594042">
    <property type="component" value="Chromosome"/>
</dbReference>
<sequence>MSNNLEAKLNNHHIFETKKAKNYSFVPLKLYI</sequence>
<dbReference type="AlphaFoldDB" id="A0A7G1HVC0"/>
<proteinExistence type="predicted"/>
<organism evidence="1 2">
    <name type="scientific">Coprobacter secundus subsp. similis</name>
    <dbReference type="NCBI Taxonomy" id="2751153"/>
    <lineage>
        <taxon>Bacteria</taxon>
        <taxon>Pseudomonadati</taxon>
        <taxon>Bacteroidota</taxon>
        <taxon>Bacteroidia</taxon>
        <taxon>Bacteroidales</taxon>
        <taxon>Barnesiellaceae</taxon>
        <taxon>Coprobacter</taxon>
    </lineage>
</organism>
<protein>
    <submittedName>
        <fullName evidence="1">Uncharacterized protein</fullName>
    </submittedName>
</protein>
<accession>A0A7G1HVC0</accession>
<dbReference type="EMBL" id="AP023322">
    <property type="protein sequence ID" value="BCI62732.1"/>
    <property type="molecule type" value="Genomic_DNA"/>
</dbReference>
<evidence type="ECO:0000313" key="1">
    <source>
        <dbReference type="EMBL" id="BCI62732.1"/>
    </source>
</evidence>
<name>A0A7G1HVC0_9BACT</name>
<dbReference type="KEGG" id="copr:Cop2CBH44_10850"/>
<reference evidence="2" key="1">
    <citation type="submission" date="2020-07" db="EMBL/GenBank/DDBJ databases">
        <title>Complete genome sequencing of Coprobacter sp. strain 2CBH44.</title>
        <authorList>
            <person name="Sakamoto M."/>
            <person name="Murakami T."/>
            <person name="Mori H."/>
        </authorList>
    </citation>
    <scope>NUCLEOTIDE SEQUENCE [LARGE SCALE GENOMIC DNA]</scope>
    <source>
        <strain evidence="2">2CBH44</strain>
    </source>
</reference>
<evidence type="ECO:0000313" key="2">
    <source>
        <dbReference type="Proteomes" id="UP000594042"/>
    </source>
</evidence>
<keyword evidence="2" id="KW-1185">Reference proteome</keyword>